<keyword evidence="2" id="KW-0812">Transmembrane</keyword>
<feature type="transmembrane region" description="Helical" evidence="2">
    <location>
        <begin position="6"/>
        <end position="23"/>
    </location>
</feature>
<keyword evidence="2" id="KW-0472">Membrane</keyword>
<proteinExistence type="predicted"/>
<comment type="caution">
    <text evidence="3">The sequence shown here is derived from an EMBL/GenBank/DDBJ whole genome shotgun (WGS) entry which is preliminary data.</text>
</comment>
<evidence type="ECO:0000313" key="4">
    <source>
        <dbReference type="Proteomes" id="UP000544872"/>
    </source>
</evidence>
<keyword evidence="2" id="KW-1133">Transmembrane helix</keyword>
<accession>A0A7X0DLS9</accession>
<evidence type="ECO:0000256" key="2">
    <source>
        <dbReference type="SAM" id="Phobius"/>
    </source>
</evidence>
<dbReference type="RefSeq" id="WP_184261861.1">
    <property type="nucleotide sequence ID" value="NZ_JACIIX010000002.1"/>
</dbReference>
<dbReference type="Proteomes" id="UP000544872">
    <property type="component" value="Unassembled WGS sequence"/>
</dbReference>
<dbReference type="EMBL" id="JACIIX010000002">
    <property type="protein sequence ID" value="MBB6209524.1"/>
    <property type="molecule type" value="Genomic_DNA"/>
</dbReference>
<evidence type="ECO:0000313" key="3">
    <source>
        <dbReference type="EMBL" id="MBB6209524.1"/>
    </source>
</evidence>
<evidence type="ECO:0000256" key="1">
    <source>
        <dbReference type="SAM" id="MobiDB-lite"/>
    </source>
</evidence>
<sequence length="130" mass="14328">MIRGTTILWGILVLLVSTAMFLMKMQVQTLEDTLAKVNRATRQDREAIRVLEAEWAYLNTPVRLSEQSRRLLSMEPLDADTIVALADLPMRGKTGTMVARAPQTPAPGKPRPRSASADPQAELASLEGDQ</sequence>
<gene>
    <name evidence="3" type="ORF">FHS48_000926</name>
</gene>
<dbReference type="AlphaFoldDB" id="A0A7X0DLS9"/>
<name>A0A7X0DLS9_NOVIT</name>
<evidence type="ECO:0008006" key="5">
    <source>
        <dbReference type="Google" id="ProtNLM"/>
    </source>
</evidence>
<reference evidence="3 4" key="1">
    <citation type="submission" date="2020-08" db="EMBL/GenBank/DDBJ databases">
        <title>Genomic Encyclopedia of Type Strains, Phase IV (KMG-IV): sequencing the most valuable type-strain genomes for metagenomic binning, comparative biology and taxonomic classification.</title>
        <authorList>
            <person name="Goeker M."/>
        </authorList>
    </citation>
    <scope>NUCLEOTIDE SEQUENCE [LARGE SCALE GENOMIC DNA]</scope>
    <source>
        <strain evidence="3 4">DSM 11590</strain>
    </source>
</reference>
<organism evidence="3 4">
    <name type="scientific">Novispirillum itersonii</name>
    <name type="common">Aquaspirillum itersonii</name>
    <dbReference type="NCBI Taxonomy" id="189"/>
    <lineage>
        <taxon>Bacteria</taxon>
        <taxon>Pseudomonadati</taxon>
        <taxon>Pseudomonadota</taxon>
        <taxon>Alphaproteobacteria</taxon>
        <taxon>Rhodospirillales</taxon>
        <taxon>Novispirillaceae</taxon>
        <taxon>Novispirillum</taxon>
    </lineage>
</organism>
<keyword evidence="4" id="KW-1185">Reference proteome</keyword>
<feature type="region of interest" description="Disordered" evidence="1">
    <location>
        <begin position="94"/>
        <end position="130"/>
    </location>
</feature>
<protein>
    <recommendedName>
        <fullName evidence="5">Cell division protein FtsL</fullName>
    </recommendedName>
</protein>